<reference evidence="2" key="1">
    <citation type="submission" date="2023-03" db="EMBL/GenBank/DDBJ databases">
        <authorList>
            <person name="Julca I."/>
        </authorList>
    </citation>
    <scope>NUCLEOTIDE SEQUENCE</scope>
</reference>
<accession>A0AAV1DDD2</accession>
<evidence type="ECO:0000256" key="1">
    <source>
        <dbReference type="SAM" id="MobiDB-lite"/>
    </source>
</evidence>
<evidence type="ECO:0000313" key="3">
    <source>
        <dbReference type="Proteomes" id="UP001161247"/>
    </source>
</evidence>
<proteinExistence type="predicted"/>
<feature type="compositionally biased region" description="Polar residues" evidence="1">
    <location>
        <begin position="1"/>
        <end position="16"/>
    </location>
</feature>
<protein>
    <submittedName>
        <fullName evidence="2">OLC1v1003586C1</fullName>
    </submittedName>
</protein>
<name>A0AAV1DDD2_OLDCO</name>
<feature type="compositionally biased region" description="Acidic residues" evidence="1">
    <location>
        <begin position="64"/>
        <end position="78"/>
    </location>
</feature>
<organism evidence="2 3">
    <name type="scientific">Oldenlandia corymbosa var. corymbosa</name>
    <dbReference type="NCBI Taxonomy" id="529605"/>
    <lineage>
        <taxon>Eukaryota</taxon>
        <taxon>Viridiplantae</taxon>
        <taxon>Streptophyta</taxon>
        <taxon>Embryophyta</taxon>
        <taxon>Tracheophyta</taxon>
        <taxon>Spermatophyta</taxon>
        <taxon>Magnoliopsida</taxon>
        <taxon>eudicotyledons</taxon>
        <taxon>Gunneridae</taxon>
        <taxon>Pentapetalae</taxon>
        <taxon>asterids</taxon>
        <taxon>lamiids</taxon>
        <taxon>Gentianales</taxon>
        <taxon>Rubiaceae</taxon>
        <taxon>Rubioideae</taxon>
        <taxon>Spermacoceae</taxon>
        <taxon>Hedyotis-Oldenlandia complex</taxon>
        <taxon>Oldenlandia</taxon>
    </lineage>
</organism>
<feature type="compositionally biased region" description="Polar residues" evidence="1">
    <location>
        <begin position="49"/>
        <end position="63"/>
    </location>
</feature>
<sequence>MPTVYPSQVLLQTQPKRAQPVAKHRRANVPKAGIGGTRKTPQDPIDASMFQTPSPIEQSATEQDTMEEVENIDVEVEVNLEQGSLPLAKTKKQRTRKPPKRYTPSKSTPPPSPTD</sequence>
<dbReference type="EMBL" id="OX459121">
    <property type="protein sequence ID" value="CAI9104822.1"/>
    <property type="molecule type" value="Genomic_DNA"/>
</dbReference>
<feature type="region of interest" description="Disordered" evidence="1">
    <location>
        <begin position="1"/>
        <end position="115"/>
    </location>
</feature>
<dbReference type="AlphaFoldDB" id="A0AAV1DDD2"/>
<gene>
    <name evidence="2" type="ORF">OLC1_LOCUS13664</name>
</gene>
<evidence type="ECO:0000313" key="2">
    <source>
        <dbReference type="EMBL" id="CAI9104822.1"/>
    </source>
</evidence>
<keyword evidence="3" id="KW-1185">Reference proteome</keyword>
<feature type="compositionally biased region" description="Basic residues" evidence="1">
    <location>
        <begin position="89"/>
        <end position="100"/>
    </location>
</feature>
<dbReference type="Proteomes" id="UP001161247">
    <property type="component" value="Chromosome 4"/>
</dbReference>